<evidence type="ECO:0000313" key="1">
    <source>
        <dbReference type="EMBL" id="PWY92178.1"/>
    </source>
</evidence>
<dbReference type="RefSeq" id="XP_025403917.1">
    <property type="nucleotide sequence ID" value="XM_025548485.1"/>
</dbReference>
<organism evidence="1 2">
    <name type="scientific">Aspergillus heteromorphus CBS 117.55</name>
    <dbReference type="NCBI Taxonomy" id="1448321"/>
    <lineage>
        <taxon>Eukaryota</taxon>
        <taxon>Fungi</taxon>
        <taxon>Dikarya</taxon>
        <taxon>Ascomycota</taxon>
        <taxon>Pezizomycotina</taxon>
        <taxon>Eurotiomycetes</taxon>
        <taxon>Eurotiomycetidae</taxon>
        <taxon>Eurotiales</taxon>
        <taxon>Aspergillaceae</taxon>
        <taxon>Aspergillus</taxon>
        <taxon>Aspergillus subgen. Circumdati</taxon>
    </lineage>
</organism>
<sequence>MAPLLAEEVVKHPAFDTVDWNLPSTSSGTCTVAQGRRGGPLNLYYETHGTGPVKLVVSRSGAEIPVHLAV</sequence>
<proteinExistence type="predicted"/>
<dbReference type="Proteomes" id="UP000247233">
    <property type="component" value="Unassembled WGS sequence"/>
</dbReference>
<gene>
    <name evidence="1" type="ORF">BO70DRAFT_4884</name>
</gene>
<dbReference type="VEuPathDB" id="FungiDB:BO70DRAFT_4884"/>
<reference evidence="1 2" key="1">
    <citation type="submission" date="2016-12" db="EMBL/GenBank/DDBJ databases">
        <title>The genomes of Aspergillus section Nigri reveals drivers in fungal speciation.</title>
        <authorList>
            <consortium name="DOE Joint Genome Institute"/>
            <person name="Vesth T.C."/>
            <person name="Nybo J."/>
            <person name="Theobald S."/>
            <person name="Brandl J."/>
            <person name="Frisvad J.C."/>
            <person name="Nielsen K.F."/>
            <person name="Lyhne E.K."/>
            <person name="Kogle M.E."/>
            <person name="Kuo A."/>
            <person name="Riley R."/>
            <person name="Clum A."/>
            <person name="Nolan M."/>
            <person name="Lipzen A."/>
            <person name="Salamov A."/>
            <person name="Henrissat B."/>
            <person name="Wiebenga A."/>
            <person name="De Vries R.P."/>
            <person name="Grigoriev I.V."/>
            <person name="Mortensen U.H."/>
            <person name="Andersen M.R."/>
            <person name="Baker S.E."/>
        </authorList>
    </citation>
    <scope>NUCLEOTIDE SEQUENCE [LARGE SCALE GENOMIC DNA]</scope>
    <source>
        <strain evidence="1 2">CBS 117.55</strain>
    </source>
</reference>
<accession>A0A317X5G2</accession>
<dbReference type="STRING" id="1448321.A0A317X5G2"/>
<keyword evidence="2" id="KW-1185">Reference proteome</keyword>
<dbReference type="GeneID" id="37070722"/>
<dbReference type="AlphaFoldDB" id="A0A317X5G2"/>
<name>A0A317X5G2_9EURO</name>
<protein>
    <submittedName>
        <fullName evidence="1">Uncharacterized protein</fullName>
    </submittedName>
</protein>
<evidence type="ECO:0000313" key="2">
    <source>
        <dbReference type="Proteomes" id="UP000247233"/>
    </source>
</evidence>
<dbReference type="EMBL" id="MSFL01000001">
    <property type="protein sequence ID" value="PWY92178.1"/>
    <property type="molecule type" value="Genomic_DNA"/>
</dbReference>
<comment type="caution">
    <text evidence="1">The sequence shown here is derived from an EMBL/GenBank/DDBJ whole genome shotgun (WGS) entry which is preliminary data.</text>
</comment>